<feature type="domain" description="HTH araC/xylS-type" evidence="4">
    <location>
        <begin position="247"/>
        <end position="344"/>
    </location>
</feature>
<reference evidence="5 6" key="1">
    <citation type="submission" date="2020-03" db="EMBL/GenBank/DDBJ databases">
        <title>Roseomonas selenitidurans sp. nov. isolated from urban soil.</title>
        <authorList>
            <person name="Liu H."/>
        </authorList>
    </citation>
    <scope>NUCLEOTIDE SEQUENCE [LARGE SCALE GENOMIC DNA]</scope>
    <source>
        <strain evidence="5 6">BU-1</strain>
    </source>
</reference>
<keyword evidence="3" id="KW-0804">Transcription</keyword>
<keyword evidence="2" id="KW-0238">DNA-binding</keyword>
<dbReference type="Pfam" id="PF12625">
    <property type="entry name" value="Arabinose_bd"/>
    <property type="match status" value="1"/>
</dbReference>
<proteinExistence type="predicted"/>
<evidence type="ECO:0000313" key="5">
    <source>
        <dbReference type="EMBL" id="NKC34341.1"/>
    </source>
</evidence>
<dbReference type="Pfam" id="PF12833">
    <property type="entry name" value="HTH_18"/>
    <property type="match status" value="1"/>
</dbReference>
<evidence type="ECO:0000256" key="2">
    <source>
        <dbReference type="ARBA" id="ARBA00023125"/>
    </source>
</evidence>
<dbReference type="EMBL" id="JAAVNE010000078">
    <property type="protein sequence ID" value="NKC34341.1"/>
    <property type="molecule type" value="Genomic_DNA"/>
</dbReference>
<dbReference type="InterPro" id="IPR020449">
    <property type="entry name" value="Tscrpt_reg_AraC-type_HTH"/>
</dbReference>
<dbReference type="PROSITE" id="PS01124">
    <property type="entry name" value="HTH_ARAC_FAMILY_2"/>
    <property type="match status" value="1"/>
</dbReference>
<dbReference type="PANTHER" id="PTHR47894">
    <property type="entry name" value="HTH-TYPE TRANSCRIPTIONAL REGULATOR GADX"/>
    <property type="match status" value="1"/>
</dbReference>
<gene>
    <name evidence="5" type="ORF">HEQ75_26050</name>
</gene>
<dbReference type="Proteomes" id="UP000787635">
    <property type="component" value="Unassembled WGS sequence"/>
</dbReference>
<evidence type="ECO:0000313" key="6">
    <source>
        <dbReference type="Proteomes" id="UP000787635"/>
    </source>
</evidence>
<dbReference type="PANTHER" id="PTHR47894:SF1">
    <property type="entry name" value="HTH-TYPE TRANSCRIPTIONAL REGULATOR VQSM"/>
    <property type="match status" value="1"/>
</dbReference>
<evidence type="ECO:0000259" key="4">
    <source>
        <dbReference type="PROSITE" id="PS01124"/>
    </source>
</evidence>
<protein>
    <submittedName>
        <fullName evidence="5">AraC family transcriptional regulator</fullName>
    </submittedName>
</protein>
<dbReference type="InterPro" id="IPR009057">
    <property type="entry name" value="Homeodomain-like_sf"/>
</dbReference>
<dbReference type="InterPro" id="IPR032687">
    <property type="entry name" value="AraC-type_N"/>
</dbReference>
<sequence>MAKKVFMPDDPALPMNYPGFVFRTLREEGYSEDELLKETGLEEAQLSDPHFRCGFQPLRRLLLNAIQQTGDPDLGARLALKFQPTYIGLPSYAAMNAARFDDGLEVLTKFFFLNFPAFEISVIHGQPGLQPGEAAIRLRSKFPFGDIEYFGISSAIVAINGLLKAMLRTDKAATRAEMTVGRPDNWPAVEAELGVVFRFEASENQIIFPEALLKRPLPGSDPLNHARLLSLCEQFVQEMEFETTPVTQVLAILETATTLTVPLRAVAAKLGYSERGLRRHLDRSGTSYRELVNQVRAKRAGALLSGTAQPIKAIAGALGFESPSNFARSFKDWTGLTPKAFRERAQTQTLTRDEPGRK</sequence>
<accession>A0ABX1EBY3</accession>
<dbReference type="Gene3D" id="1.10.10.60">
    <property type="entry name" value="Homeodomain-like"/>
    <property type="match status" value="1"/>
</dbReference>
<dbReference type="SUPFAM" id="SSF46689">
    <property type="entry name" value="Homeodomain-like"/>
    <property type="match status" value="1"/>
</dbReference>
<comment type="caution">
    <text evidence="5">The sequence shown here is derived from an EMBL/GenBank/DDBJ whole genome shotgun (WGS) entry which is preliminary data.</text>
</comment>
<name>A0ABX1EBY3_9PROT</name>
<evidence type="ECO:0000256" key="1">
    <source>
        <dbReference type="ARBA" id="ARBA00023015"/>
    </source>
</evidence>
<dbReference type="PRINTS" id="PR00032">
    <property type="entry name" value="HTHARAC"/>
</dbReference>
<dbReference type="SMART" id="SM00342">
    <property type="entry name" value="HTH_ARAC"/>
    <property type="match status" value="1"/>
</dbReference>
<dbReference type="InterPro" id="IPR018060">
    <property type="entry name" value="HTH_AraC"/>
</dbReference>
<keyword evidence="1" id="KW-0805">Transcription regulation</keyword>
<organism evidence="5 6">
    <name type="scientific">Falsiroseomonas selenitidurans</name>
    <dbReference type="NCBI Taxonomy" id="2716335"/>
    <lineage>
        <taxon>Bacteria</taxon>
        <taxon>Pseudomonadati</taxon>
        <taxon>Pseudomonadota</taxon>
        <taxon>Alphaproteobacteria</taxon>
        <taxon>Acetobacterales</taxon>
        <taxon>Roseomonadaceae</taxon>
        <taxon>Falsiroseomonas</taxon>
    </lineage>
</organism>
<evidence type="ECO:0000256" key="3">
    <source>
        <dbReference type="ARBA" id="ARBA00023163"/>
    </source>
</evidence>
<keyword evidence="6" id="KW-1185">Reference proteome</keyword>